<accession>A0A1X0NQZ6</accession>
<evidence type="ECO:0000313" key="2">
    <source>
        <dbReference type="Proteomes" id="UP000192257"/>
    </source>
</evidence>
<dbReference type="Proteomes" id="UP000192257">
    <property type="component" value="Unassembled WGS sequence"/>
</dbReference>
<dbReference type="AlphaFoldDB" id="A0A1X0NQZ6"/>
<dbReference type="GeneID" id="39987126"/>
<dbReference type="VEuPathDB" id="TriTrypDB:TM35_000231060"/>
<gene>
    <name evidence="1" type="ORF">TM35_000231060</name>
</gene>
<dbReference type="RefSeq" id="XP_028881201.1">
    <property type="nucleotide sequence ID" value="XM_029027346.1"/>
</dbReference>
<protein>
    <submittedName>
        <fullName evidence="1">Uncharacterized protein</fullName>
    </submittedName>
</protein>
<proteinExistence type="predicted"/>
<keyword evidence="2" id="KW-1185">Reference proteome</keyword>
<sequence length="520" mass="58371">MESSKLLYLVEKCYRSICVQGRPLFLDESGDLCISSSEIISAIRDSATGTARETPEGSSVSISCILLCSPVTPSRVKEASNFLVVLLSCRLFSTLRNLCNELKPSLITRRIMVHALSCVKHWINEAFVFLNVSPLRELAHELSILQVMESILSENNLLIKKCCSSLARYLVTATLQQKKLFFLAIDPHGEKIDSCFGLYRKYLDEPLIVDNAVLICISLSIEAKLLLFNSNNHGGNLLLFSCSLKIRGKELETFLSLLQTLNIVFVASQRLLDTEVKESLFDLGIVPLERLSLNYTHMVELVTGATPFHSFSEFLLSMNSGDMGIRNTRILLGFVQKVSVLDDERIWLYGKKDVATVLIPVYDPVAHSSVVKICEKALHIAHNALSGVIEEKLELLGVSEVFFAQYLHHRYTQHHDKNEFLQAIVYTLRFTLLSNAYLSKLTLCENSHDSFLKLISEVGKSLTLDSASSENKPKNGDIMNPIPPFDEMRCDYSVPFTECAAALKNTMDGVSLLFRIKEWK</sequence>
<organism evidence="1 2">
    <name type="scientific">Trypanosoma theileri</name>
    <dbReference type="NCBI Taxonomy" id="67003"/>
    <lineage>
        <taxon>Eukaryota</taxon>
        <taxon>Discoba</taxon>
        <taxon>Euglenozoa</taxon>
        <taxon>Kinetoplastea</taxon>
        <taxon>Metakinetoplastina</taxon>
        <taxon>Trypanosomatida</taxon>
        <taxon>Trypanosomatidae</taxon>
        <taxon>Trypanosoma</taxon>
    </lineage>
</organism>
<reference evidence="1 2" key="1">
    <citation type="submission" date="2017-03" db="EMBL/GenBank/DDBJ databases">
        <title>An alternative strategy for trypanosome survival in the mammalian bloodstream revealed through genome and transcriptome analysis of the ubiquitous bovine parasite Trypanosoma (Megatrypanum) theileri.</title>
        <authorList>
            <person name="Kelly S."/>
            <person name="Ivens A."/>
            <person name="Mott A."/>
            <person name="O'Neill E."/>
            <person name="Emms D."/>
            <person name="Macleod O."/>
            <person name="Voorheis P."/>
            <person name="Matthews J."/>
            <person name="Matthews K."/>
            <person name="Carrington M."/>
        </authorList>
    </citation>
    <scope>NUCLEOTIDE SEQUENCE [LARGE SCALE GENOMIC DNA]</scope>
    <source>
        <strain evidence="1">Edinburgh</strain>
    </source>
</reference>
<dbReference type="EMBL" id="NBCO01000023">
    <property type="protein sequence ID" value="ORC87135.1"/>
    <property type="molecule type" value="Genomic_DNA"/>
</dbReference>
<comment type="caution">
    <text evidence="1">The sequence shown here is derived from an EMBL/GenBank/DDBJ whole genome shotgun (WGS) entry which is preliminary data.</text>
</comment>
<name>A0A1X0NQZ6_9TRYP</name>
<dbReference type="OrthoDB" id="250094at2759"/>
<evidence type="ECO:0000313" key="1">
    <source>
        <dbReference type="EMBL" id="ORC87135.1"/>
    </source>
</evidence>